<feature type="domain" description="HD" evidence="1">
    <location>
        <begin position="27"/>
        <end position="133"/>
    </location>
</feature>
<dbReference type="InterPro" id="IPR006674">
    <property type="entry name" value="HD_domain"/>
</dbReference>
<evidence type="ECO:0000313" key="2">
    <source>
        <dbReference type="EMBL" id="SDY11743.1"/>
    </source>
</evidence>
<proteinExistence type="predicted"/>
<name>A0A1H3H843_9RHOB</name>
<dbReference type="SMART" id="SM00471">
    <property type="entry name" value="HDc"/>
    <property type="match status" value="1"/>
</dbReference>
<evidence type="ECO:0000259" key="1">
    <source>
        <dbReference type="PROSITE" id="PS51831"/>
    </source>
</evidence>
<dbReference type="PANTHER" id="PTHR33594:SF1">
    <property type="entry name" value="HD_PDEASE DOMAIN-CONTAINING PROTEIN"/>
    <property type="match status" value="1"/>
</dbReference>
<dbReference type="Gene3D" id="1.10.3210.50">
    <property type="match status" value="1"/>
</dbReference>
<accession>A0A1H3H843</accession>
<dbReference type="Pfam" id="PF01966">
    <property type="entry name" value="HD"/>
    <property type="match status" value="1"/>
</dbReference>
<keyword evidence="3" id="KW-1185">Reference proteome</keyword>
<dbReference type="SUPFAM" id="SSF109604">
    <property type="entry name" value="HD-domain/PDEase-like"/>
    <property type="match status" value="1"/>
</dbReference>
<evidence type="ECO:0000313" key="3">
    <source>
        <dbReference type="Proteomes" id="UP000199026"/>
    </source>
</evidence>
<dbReference type="PROSITE" id="PS51831">
    <property type="entry name" value="HD"/>
    <property type="match status" value="1"/>
</dbReference>
<dbReference type="GeneID" id="78123085"/>
<sequence length="216" mass="23545">MSDCPYEAALLTHWVGASDSAADSAHDLAHIRRVWANCQHIAKGENAPVDLDLLHAAAIFHDLVNLPKDAPNRAEASRLSAEAAAPLARACGFPEAKIPALKHAITAHSFSANMHPKTLEAKILQDADRLDALGAIGLARMLMVSGALARPLYDSTDPLAQNRDPDDTAFVLDHFQTKLFTLADTMQTVTARQIAEERTQYMRSFLTRLQSEIPES</sequence>
<dbReference type="CDD" id="cd00077">
    <property type="entry name" value="HDc"/>
    <property type="match status" value="1"/>
</dbReference>
<dbReference type="OrthoDB" id="9797344at2"/>
<dbReference type="RefSeq" id="WP_089887229.1">
    <property type="nucleotide sequence ID" value="NZ_CALJFH010000018.1"/>
</dbReference>
<dbReference type="EMBL" id="FNPR01000001">
    <property type="protein sequence ID" value="SDY11743.1"/>
    <property type="molecule type" value="Genomic_DNA"/>
</dbReference>
<gene>
    <name evidence="2" type="ORF">SAMN05444486_101278</name>
</gene>
<reference evidence="2 3" key="1">
    <citation type="submission" date="2016-10" db="EMBL/GenBank/DDBJ databases">
        <authorList>
            <person name="de Groot N.N."/>
        </authorList>
    </citation>
    <scope>NUCLEOTIDE SEQUENCE [LARGE SCALE GENOMIC DNA]</scope>
    <source>
        <strain evidence="2 3">DSM 24677</strain>
    </source>
</reference>
<protein>
    <recommendedName>
        <fullName evidence="1">HD domain-containing protein</fullName>
    </recommendedName>
</protein>
<organism evidence="2 3">
    <name type="scientific">Lentibacter algarum</name>
    <dbReference type="NCBI Taxonomy" id="576131"/>
    <lineage>
        <taxon>Bacteria</taxon>
        <taxon>Pseudomonadati</taxon>
        <taxon>Pseudomonadota</taxon>
        <taxon>Alphaproteobacteria</taxon>
        <taxon>Rhodobacterales</taxon>
        <taxon>Roseobacteraceae</taxon>
        <taxon>Lentibacter</taxon>
    </lineage>
</organism>
<dbReference type="AlphaFoldDB" id="A0A1H3H843"/>
<dbReference type="STRING" id="576131.SAMN05444486_101278"/>
<dbReference type="Proteomes" id="UP000199026">
    <property type="component" value="Unassembled WGS sequence"/>
</dbReference>
<dbReference type="InterPro" id="IPR003607">
    <property type="entry name" value="HD/PDEase_dom"/>
</dbReference>
<dbReference type="PANTHER" id="PTHR33594">
    <property type="entry name" value="SUPERFAMILY HYDROLASE, PUTATIVE (AFU_ORTHOLOGUE AFUA_1G03035)-RELATED"/>
    <property type="match status" value="1"/>
</dbReference>